<sequence length="564" mass="62995">MRPRTRFLNKISAHGKRFAREEDGTLLIFGVYVFLMILMMGGIGIDMMRFERDRTNLQYTLDRAVLAAADLDQTLDPTDVVNDYFAKAGLSEYLSGVTVSEGLGFRNVNATASADIKTQFMHMAGVDTLSAPATSTAEESIGSVEISLVLDVSGSMNSNSRLTNLKSAARDFVDQMVDNTEDGKLSMSIVPYATQVSLPAEFLDRFNVTTEHSYSHCVNFDAVDFDTTEIDDSVALERTMHFDIWTRGNYSSHDRRPYGGTVSYPICEDSGAREALIMQKDRNELKNYITNLSARGNTSIDLGMKWGTALLDPSVRSATNAMIGDGLVPSDFAARPSAFNDSDTLKIIVLMTDGQNTSQYYVDDDYRTGGSTVWWNETAQRYSVRNPANGLYYWKNATDRGDSGDLEAVSNWQDHPYGNGTYTKCTSYHYYYGCYDTEDDQPESGSSYELSFAELWARTPVQFVWKSIMDPWMGYYDARDEWYYDVRRYVNSSTKNSRTKDICDTAKDAGAIVFTIGFEAPYSGQAVLADCASSDAHYFDVDGLEISEAFSSIASSIRKLRLTQ</sequence>
<evidence type="ECO:0000259" key="2">
    <source>
        <dbReference type="Pfam" id="PF13400"/>
    </source>
</evidence>
<gene>
    <name evidence="3" type="ORF">QEZ52_13315</name>
</gene>
<dbReference type="Gene3D" id="3.40.50.410">
    <property type="entry name" value="von Willebrand factor, type A domain"/>
    <property type="match status" value="1"/>
</dbReference>
<name>A0ABZ2XND7_9RHOB</name>
<reference evidence="3 4" key="1">
    <citation type="submission" date="2023-04" db="EMBL/GenBank/DDBJ databases">
        <title>Complete genome sequence of Alisedimentitalea scapharcae.</title>
        <authorList>
            <person name="Rong J.-C."/>
            <person name="Yi M.-L."/>
            <person name="Zhao Q."/>
        </authorList>
    </citation>
    <scope>NUCLEOTIDE SEQUENCE [LARGE SCALE GENOMIC DNA]</scope>
    <source>
        <strain evidence="3 4">KCTC 42119</strain>
    </source>
</reference>
<feature type="domain" description="Putative Flp pilus-assembly TadG-like N-terminal" evidence="2">
    <location>
        <begin position="26"/>
        <end position="69"/>
    </location>
</feature>
<keyword evidence="1" id="KW-0472">Membrane</keyword>
<proteinExistence type="predicted"/>
<keyword evidence="1" id="KW-1133">Transmembrane helix</keyword>
<keyword evidence="4" id="KW-1185">Reference proteome</keyword>
<accession>A0ABZ2XND7</accession>
<feature type="transmembrane region" description="Helical" evidence="1">
    <location>
        <begin position="26"/>
        <end position="45"/>
    </location>
</feature>
<dbReference type="RefSeq" id="WP_406644854.1">
    <property type="nucleotide sequence ID" value="NZ_CP123584.1"/>
</dbReference>
<evidence type="ECO:0000256" key="1">
    <source>
        <dbReference type="SAM" id="Phobius"/>
    </source>
</evidence>
<keyword evidence="1" id="KW-0812">Transmembrane</keyword>
<protein>
    <submittedName>
        <fullName evidence="3">Pilus assembly protein TadG-related protein</fullName>
    </submittedName>
</protein>
<evidence type="ECO:0000313" key="4">
    <source>
        <dbReference type="Proteomes" id="UP001623232"/>
    </source>
</evidence>
<dbReference type="EMBL" id="CP123584">
    <property type="protein sequence ID" value="WZK87586.1"/>
    <property type="molecule type" value="Genomic_DNA"/>
</dbReference>
<dbReference type="InterPro" id="IPR036465">
    <property type="entry name" value="vWFA_dom_sf"/>
</dbReference>
<evidence type="ECO:0000313" key="3">
    <source>
        <dbReference type="EMBL" id="WZK87586.1"/>
    </source>
</evidence>
<organism evidence="3 4">
    <name type="scientific">Aliisedimentitalea scapharcae</name>
    <dbReference type="NCBI Taxonomy" id="1524259"/>
    <lineage>
        <taxon>Bacteria</taxon>
        <taxon>Pseudomonadati</taxon>
        <taxon>Pseudomonadota</taxon>
        <taxon>Alphaproteobacteria</taxon>
        <taxon>Rhodobacterales</taxon>
        <taxon>Roseobacteraceae</taxon>
        <taxon>Aliisedimentitalea</taxon>
    </lineage>
</organism>
<dbReference type="InterPro" id="IPR028087">
    <property type="entry name" value="Tad_N"/>
</dbReference>
<dbReference type="Proteomes" id="UP001623232">
    <property type="component" value="Chromosome"/>
</dbReference>
<dbReference type="Pfam" id="PF13400">
    <property type="entry name" value="Tad"/>
    <property type="match status" value="1"/>
</dbReference>
<dbReference type="SUPFAM" id="SSF53300">
    <property type="entry name" value="vWA-like"/>
    <property type="match status" value="1"/>
</dbReference>